<dbReference type="PANTHER" id="PTHR33797:SF2">
    <property type="entry name" value="ORGANIC HYDROPEROXIDE RESISTANCE PROTEIN-LIKE"/>
    <property type="match status" value="1"/>
</dbReference>
<dbReference type="AlphaFoldDB" id="A0A1X7NC59"/>
<dbReference type="SUPFAM" id="SSF82784">
    <property type="entry name" value="OsmC-like"/>
    <property type="match status" value="1"/>
</dbReference>
<proteinExistence type="inferred from homology"/>
<keyword evidence="3" id="KW-1185">Reference proteome</keyword>
<sequence length="142" mass="15236">MTAPKSLFHAEMVNENGVDGVAYVKNDGLKVSLSSPTSSAPGTNPEELLGLSLSTCLNATIQSVLKARGKQNKSRVEVQVDFVKETTKPGYYFDVLATAQIDGLGFDEVQKLVEVAERLCPVSKLLMGSQTVIVKAIEGYTN</sequence>
<gene>
    <name evidence="2" type="ORF">SAMN04488700_1775</name>
</gene>
<organism evidence="2 3">
    <name type="scientific">Carnobacterium iners</name>
    <dbReference type="NCBI Taxonomy" id="1073423"/>
    <lineage>
        <taxon>Bacteria</taxon>
        <taxon>Bacillati</taxon>
        <taxon>Bacillota</taxon>
        <taxon>Bacilli</taxon>
        <taxon>Lactobacillales</taxon>
        <taxon>Carnobacteriaceae</taxon>
        <taxon>Carnobacterium</taxon>
    </lineage>
</organism>
<name>A0A1X7NC59_9LACT</name>
<dbReference type="PANTHER" id="PTHR33797">
    <property type="entry name" value="ORGANIC HYDROPEROXIDE RESISTANCE PROTEIN-LIKE"/>
    <property type="match status" value="1"/>
</dbReference>
<dbReference type="EMBL" id="FXBJ01000002">
    <property type="protein sequence ID" value="SMH35188.1"/>
    <property type="molecule type" value="Genomic_DNA"/>
</dbReference>
<evidence type="ECO:0000256" key="1">
    <source>
        <dbReference type="ARBA" id="ARBA00007378"/>
    </source>
</evidence>
<protein>
    <submittedName>
        <fullName evidence="2">Organic hydroperoxide reductase OsmC/OhrA</fullName>
    </submittedName>
</protein>
<dbReference type="InterPro" id="IPR015946">
    <property type="entry name" value="KH_dom-like_a/b"/>
</dbReference>
<evidence type="ECO:0000313" key="3">
    <source>
        <dbReference type="Proteomes" id="UP000193435"/>
    </source>
</evidence>
<dbReference type="InterPro" id="IPR003718">
    <property type="entry name" value="OsmC/Ohr_fam"/>
</dbReference>
<dbReference type="InterPro" id="IPR019953">
    <property type="entry name" value="OHR"/>
</dbReference>
<evidence type="ECO:0000313" key="2">
    <source>
        <dbReference type="EMBL" id="SMH35188.1"/>
    </source>
</evidence>
<dbReference type="Pfam" id="PF02566">
    <property type="entry name" value="OsmC"/>
    <property type="match status" value="1"/>
</dbReference>
<dbReference type="OrthoDB" id="9797508at2"/>
<dbReference type="Gene3D" id="3.30.300.20">
    <property type="match status" value="1"/>
</dbReference>
<comment type="similarity">
    <text evidence="1">Belongs to the OsmC/Ohr family.</text>
</comment>
<dbReference type="RefSeq" id="WP_085559874.1">
    <property type="nucleotide sequence ID" value="NZ_FOAH01000003.1"/>
</dbReference>
<accession>A0A1X7NC59</accession>
<reference evidence="2 3" key="1">
    <citation type="submission" date="2017-04" db="EMBL/GenBank/DDBJ databases">
        <authorList>
            <person name="Afonso C.L."/>
            <person name="Miller P.J."/>
            <person name="Scott M.A."/>
            <person name="Spackman E."/>
            <person name="Goraichik I."/>
            <person name="Dimitrov K.M."/>
            <person name="Suarez D.L."/>
            <person name="Swayne D.E."/>
        </authorList>
    </citation>
    <scope>NUCLEOTIDE SEQUENCE [LARGE SCALE GENOMIC DNA]</scope>
    <source>
        <strain evidence="2 3">LMG26642</strain>
    </source>
</reference>
<dbReference type="InterPro" id="IPR036102">
    <property type="entry name" value="OsmC/Ohrsf"/>
</dbReference>
<dbReference type="GO" id="GO:0006979">
    <property type="term" value="P:response to oxidative stress"/>
    <property type="evidence" value="ECO:0007669"/>
    <property type="project" value="InterPro"/>
</dbReference>
<dbReference type="STRING" id="1073423.SAMN04488700_1775"/>
<dbReference type="Proteomes" id="UP000193435">
    <property type="component" value="Unassembled WGS sequence"/>
</dbReference>